<dbReference type="InterPro" id="IPR007528">
    <property type="entry name" value="RINT1_Tip20"/>
</dbReference>
<feature type="non-terminal residue" evidence="1">
    <location>
        <position position="63"/>
    </location>
</feature>
<proteinExistence type="predicted"/>
<name>Q4RDI1_TETNG</name>
<dbReference type="AlphaFoldDB" id="Q4RDI1"/>
<feature type="non-terminal residue" evidence="1">
    <location>
        <position position="1"/>
    </location>
</feature>
<dbReference type="GO" id="GO:0006890">
    <property type="term" value="P:retrograde vesicle-mediated transport, Golgi to endoplasmic reticulum"/>
    <property type="evidence" value="ECO:0007669"/>
    <property type="project" value="InterPro"/>
</dbReference>
<dbReference type="EMBL" id="CAAE01016408">
    <property type="protein sequence ID" value="CAG13551.1"/>
    <property type="molecule type" value="Genomic_DNA"/>
</dbReference>
<sequence>LLFHPERYRYLPCPSAQLRFFGLQKELLDDFRIRLTQVMKEESRNPLGARYCAILNAVNYIST</sequence>
<dbReference type="KEGG" id="tng:GSTEN00000296G001"/>
<accession>Q4RDI1</accession>
<dbReference type="PANTHER" id="PTHR13520">
    <property type="entry name" value="RAD50-INTERACTING PROTEIN 1 RINT-1"/>
    <property type="match status" value="1"/>
</dbReference>
<comment type="caution">
    <text evidence="1">The sequence shown here is derived from an EMBL/GenBank/DDBJ whole genome shotgun (WGS) entry which is preliminary data.</text>
</comment>
<dbReference type="PROSITE" id="PS51386">
    <property type="entry name" value="RINT1_TIP20"/>
    <property type="match status" value="1"/>
</dbReference>
<dbReference type="GO" id="GO:0006888">
    <property type="term" value="P:endoplasmic reticulum to Golgi vesicle-mediated transport"/>
    <property type="evidence" value="ECO:0007669"/>
    <property type="project" value="InterPro"/>
</dbReference>
<dbReference type="GO" id="GO:0060628">
    <property type="term" value="P:regulation of ER to Golgi vesicle-mediated transport"/>
    <property type="evidence" value="ECO:0007669"/>
    <property type="project" value="TreeGrafter"/>
</dbReference>
<reference evidence="1" key="1">
    <citation type="journal article" date="2004" name="Nature">
        <title>Genome duplication in the teleost fish Tetraodon nigroviridis reveals the early vertebrate proto-karyotype.</title>
        <authorList>
            <person name="Jaillon O."/>
            <person name="Aury J.-M."/>
            <person name="Brunet F."/>
            <person name="Petit J.-L."/>
            <person name="Stange-Thomann N."/>
            <person name="Mauceli E."/>
            <person name="Bouneau L."/>
            <person name="Fischer C."/>
            <person name="Ozouf-Costaz C."/>
            <person name="Bernot A."/>
            <person name="Nicaud S."/>
            <person name="Jaffe D."/>
            <person name="Fisher S."/>
            <person name="Lutfalla G."/>
            <person name="Dossat C."/>
            <person name="Segurens B."/>
            <person name="Dasilva C."/>
            <person name="Salanoubat M."/>
            <person name="Levy M."/>
            <person name="Boudet N."/>
            <person name="Castellano S."/>
            <person name="Anthouard V."/>
            <person name="Jubin C."/>
            <person name="Castelli V."/>
            <person name="Katinka M."/>
            <person name="Vacherie B."/>
            <person name="Biemont C."/>
            <person name="Skalli Z."/>
            <person name="Cattolico L."/>
            <person name="Poulain J."/>
            <person name="De Berardinis V."/>
            <person name="Cruaud C."/>
            <person name="Duprat S."/>
            <person name="Brottier P."/>
            <person name="Coutanceau J.-P."/>
            <person name="Gouzy J."/>
            <person name="Parra G."/>
            <person name="Lardier G."/>
            <person name="Chapple C."/>
            <person name="McKernan K.J."/>
            <person name="McEwan P."/>
            <person name="Bosak S."/>
            <person name="Kellis M."/>
            <person name="Volff J.-N."/>
            <person name="Guigo R."/>
            <person name="Zody M.C."/>
            <person name="Mesirov J."/>
            <person name="Lindblad-Toh K."/>
            <person name="Birren B."/>
            <person name="Nusbaum C."/>
            <person name="Kahn D."/>
            <person name="Robinson-Rechavi M."/>
            <person name="Laudet V."/>
            <person name="Schachter V."/>
            <person name="Quetier F."/>
            <person name="Saurin W."/>
            <person name="Scarpelli C."/>
            <person name="Wincker P."/>
            <person name="Lander E.S."/>
            <person name="Weissenbach J."/>
            <person name="Roest Crollius H."/>
        </authorList>
    </citation>
    <scope>NUCLEOTIDE SEQUENCE [LARGE SCALE GENOMIC DNA]</scope>
</reference>
<dbReference type="OrthoDB" id="2189254at2759"/>
<evidence type="ECO:0000313" key="1">
    <source>
        <dbReference type="EMBL" id="CAG13551.1"/>
    </source>
</evidence>
<dbReference type="PANTHER" id="PTHR13520:SF0">
    <property type="entry name" value="RAD50-INTERACTING PROTEIN 1"/>
    <property type="match status" value="1"/>
</dbReference>
<protein>
    <submittedName>
        <fullName evidence="1">(spotted green pufferfish) hypothetical protein</fullName>
    </submittedName>
</protein>
<reference evidence="1" key="2">
    <citation type="submission" date="2004-02" db="EMBL/GenBank/DDBJ databases">
        <authorList>
            <consortium name="Genoscope"/>
            <consortium name="Whitehead Institute Centre for Genome Research"/>
        </authorList>
    </citation>
    <scope>NUCLEOTIDE SEQUENCE</scope>
</reference>
<dbReference type="GO" id="GO:0070939">
    <property type="term" value="C:Dsl1/NZR complex"/>
    <property type="evidence" value="ECO:0007669"/>
    <property type="project" value="InterPro"/>
</dbReference>
<organism evidence="1">
    <name type="scientific">Tetraodon nigroviridis</name>
    <name type="common">Spotted green pufferfish</name>
    <name type="synonym">Chelonodon nigroviridis</name>
    <dbReference type="NCBI Taxonomy" id="99883"/>
    <lineage>
        <taxon>Eukaryota</taxon>
        <taxon>Metazoa</taxon>
        <taxon>Chordata</taxon>
        <taxon>Craniata</taxon>
        <taxon>Vertebrata</taxon>
        <taxon>Euteleostomi</taxon>
        <taxon>Actinopterygii</taxon>
        <taxon>Neopterygii</taxon>
        <taxon>Teleostei</taxon>
        <taxon>Neoteleostei</taxon>
        <taxon>Acanthomorphata</taxon>
        <taxon>Eupercaria</taxon>
        <taxon>Tetraodontiformes</taxon>
        <taxon>Tetradontoidea</taxon>
        <taxon>Tetraodontidae</taxon>
        <taxon>Tetraodon</taxon>
    </lineage>
</organism>
<gene>
    <name evidence="1" type="ORF">GSTENG00000296001</name>
</gene>